<dbReference type="NCBIfam" id="TIGR02432">
    <property type="entry name" value="lysidine_TilS_N"/>
    <property type="match status" value="1"/>
</dbReference>
<dbReference type="CDD" id="cd01992">
    <property type="entry name" value="TilS_N"/>
    <property type="match status" value="1"/>
</dbReference>
<keyword evidence="4 8" id="KW-0819">tRNA processing</keyword>
<keyword evidence="6 8" id="KW-0067">ATP-binding</keyword>
<protein>
    <recommendedName>
        <fullName evidence="8">tRNA(Ile)-lysidine synthase</fullName>
        <ecNumber evidence="8">6.3.4.19</ecNumber>
    </recommendedName>
    <alternativeName>
        <fullName evidence="8">tRNA(Ile)-2-lysyl-cytidine synthase</fullName>
    </alternativeName>
    <alternativeName>
        <fullName evidence="8">tRNA(Ile)-lysidine synthetase</fullName>
    </alternativeName>
</protein>
<gene>
    <name evidence="8 10" type="primary">tilS</name>
    <name evidence="10" type="ORF">C4N18_14900</name>
</gene>
<feature type="domain" description="Lysidine-tRNA(Ile) synthetase C-terminal" evidence="9">
    <location>
        <begin position="366"/>
        <end position="439"/>
    </location>
</feature>
<evidence type="ECO:0000256" key="3">
    <source>
        <dbReference type="ARBA" id="ARBA00022598"/>
    </source>
</evidence>
<sequence>MSLYREILEKNRKDNLIVENDKIVVGFSGGPDSVFLVEMLMKLKKSINFDIVLVHINHLLRGENSDGDEKFSLEYGKKKGLQVFSRKINITVLGKKLGLTLEEAGRKARYDLFKEILRETGANKIALAHNKDDQLETFMFRLTRGAGLEGLEGIIAKRDMYIRPISEIYKKDIIKYLNDNNISYRIDETNFENEFTRNSIRLDLIPFIEKRYNPKFKDKLYSLIEEIREVNRVLEIKFEKYMVNNKLSIEKLKQLDKYLLSKVLIQYLYSYGIEVSRNKIQLIEDILHKGGSKDISLNREFILKKDYDFLTVEKNIKKESQCIREIELEIPGHVIFGEYVIEASLTDQILYDSENFYTNLKTGDKLKIRSRQDGDRMIPIGMISEKKIKDILINEKVPKEKRDTIPLVVYNGEIVWIAGIKGNEKYKNSDYKNCVKLNIRRISS</sequence>
<dbReference type="Gene3D" id="3.40.50.620">
    <property type="entry name" value="HUPs"/>
    <property type="match status" value="1"/>
</dbReference>
<evidence type="ECO:0000256" key="2">
    <source>
        <dbReference type="ARBA" id="ARBA00022490"/>
    </source>
</evidence>
<comment type="domain">
    <text evidence="8">The N-terminal region contains the highly conserved SGGXDS motif, predicted to be a P-loop motif involved in ATP binding.</text>
</comment>
<dbReference type="HAMAP" id="MF_01161">
    <property type="entry name" value="tRNA_Ile_lys_synt"/>
    <property type="match status" value="1"/>
</dbReference>
<proteinExistence type="inferred from homology"/>
<organism evidence="10 11">
    <name type="scientific">Fusobacterium varium ATCC 27725</name>
    <dbReference type="NCBI Taxonomy" id="469618"/>
    <lineage>
        <taxon>Bacteria</taxon>
        <taxon>Fusobacteriati</taxon>
        <taxon>Fusobacteriota</taxon>
        <taxon>Fusobacteriia</taxon>
        <taxon>Fusobacteriales</taxon>
        <taxon>Fusobacteriaceae</taxon>
        <taxon>Fusobacterium</taxon>
    </lineage>
</organism>
<dbReference type="InterPro" id="IPR012796">
    <property type="entry name" value="Lysidine-tRNA-synth_C"/>
</dbReference>
<dbReference type="InterPro" id="IPR011063">
    <property type="entry name" value="TilS/TtcA_N"/>
</dbReference>
<feature type="binding site" evidence="8">
    <location>
        <begin position="28"/>
        <end position="33"/>
    </location>
    <ligand>
        <name>ATP</name>
        <dbReference type="ChEBI" id="CHEBI:30616"/>
    </ligand>
</feature>
<dbReference type="Proteomes" id="UP000241238">
    <property type="component" value="Chromosome"/>
</dbReference>
<evidence type="ECO:0000313" key="11">
    <source>
        <dbReference type="Proteomes" id="UP000241238"/>
    </source>
</evidence>
<dbReference type="PANTHER" id="PTHR43033">
    <property type="entry name" value="TRNA(ILE)-LYSIDINE SYNTHASE-RELATED"/>
    <property type="match status" value="1"/>
</dbReference>
<comment type="similarity">
    <text evidence="8">Belongs to the tRNA(Ile)-lysidine synthase family.</text>
</comment>
<evidence type="ECO:0000256" key="6">
    <source>
        <dbReference type="ARBA" id="ARBA00022840"/>
    </source>
</evidence>
<dbReference type="EMBL" id="CP028103">
    <property type="protein sequence ID" value="AVQ32452.1"/>
    <property type="molecule type" value="Genomic_DNA"/>
</dbReference>
<dbReference type="EC" id="6.3.4.19" evidence="8"/>
<keyword evidence="11" id="KW-1185">Reference proteome</keyword>
<evidence type="ECO:0000313" key="10">
    <source>
        <dbReference type="EMBL" id="AVQ32452.1"/>
    </source>
</evidence>
<keyword evidence="5 8" id="KW-0547">Nucleotide-binding</keyword>
<reference evidence="11" key="1">
    <citation type="journal article" date="2018" name="MSphere">
        <title>Fusobacterium Genomics Using MinION and Illumina Sequencing Enables Genome Completion and Correction.</title>
        <authorList>
            <person name="Todd S.M."/>
            <person name="Settlage R.E."/>
            <person name="Lahmers K.K."/>
            <person name="Slade D.J."/>
        </authorList>
    </citation>
    <scope>NUCLEOTIDE SEQUENCE [LARGE SCALE GENOMIC DNA]</scope>
    <source>
        <strain evidence="11">ATCC 27725</strain>
    </source>
</reference>
<dbReference type="InterPro" id="IPR012795">
    <property type="entry name" value="tRNA_Ile_lys_synt_N"/>
</dbReference>
<keyword evidence="2 8" id="KW-0963">Cytoplasm</keyword>
<comment type="function">
    <text evidence="8">Ligates lysine onto the cytidine present at position 34 of the AUA codon-specific tRNA(Ile) that contains the anticodon CAU, in an ATP-dependent manner. Cytidine is converted to lysidine, thus changing the amino acid specificity of the tRNA from methionine to isoleucine.</text>
</comment>
<accession>A0ABM6U7Q6</accession>
<dbReference type="GeneID" id="77469294"/>
<dbReference type="Pfam" id="PF01171">
    <property type="entry name" value="ATP_bind_3"/>
    <property type="match status" value="1"/>
</dbReference>
<dbReference type="RefSeq" id="WP_005951401.1">
    <property type="nucleotide sequence ID" value="NZ_CP028103.1"/>
</dbReference>
<dbReference type="SUPFAM" id="SSF52402">
    <property type="entry name" value="Adenine nucleotide alpha hydrolases-like"/>
    <property type="match status" value="1"/>
</dbReference>
<keyword evidence="3 8" id="KW-0436">Ligase</keyword>
<comment type="subcellular location">
    <subcellularLocation>
        <location evidence="1 8">Cytoplasm</location>
    </subcellularLocation>
</comment>
<evidence type="ECO:0000256" key="1">
    <source>
        <dbReference type="ARBA" id="ARBA00004496"/>
    </source>
</evidence>
<dbReference type="PANTHER" id="PTHR43033:SF1">
    <property type="entry name" value="TRNA(ILE)-LYSIDINE SYNTHASE-RELATED"/>
    <property type="match status" value="1"/>
</dbReference>
<evidence type="ECO:0000256" key="8">
    <source>
        <dbReference type="HAMAP-Rule" id="MF_01161"/>
    </source>
</evidence>
<evidence type="ECO:0000259" key="9">
    <source>
        <dbReference type="SMART" id="SM00977"/>
    </source>
</evidence>
<evidence type="ECO:0000256" key="4">
    <source>
        <dbReference type="ARBA" id="ARBA00022694"/>
    </source>
</evidence>
<evidence type="ECO:0000256" key="5">
    <source>
        <dbReference type="ARBA" id="ARBA00022741"/>
    </source>
</evidence>
<dbReference type="InterPro" id="IPR014729">
    <property type="entry name" value="Rossmann-like_a/b/a_fold"/>
</dbReference>
<evidence type="ECO:0000256" key="7">
    <source>
        <dbReference type="ARBA" id="ARBA00048539"/>
    </source>
</evidence>
<name>A0ABM6U7Q6_FUSVA</name>
<comment type="catalytic activity">
    <reaction evidence="7 8">
        <text>cytidine(34) in tRNA(Ile2) + L-lysine + ATP = lysidine(34) in tRNA(Ile2) + AMP + diphosphate + H(+)</text>
        <dbReference type="Rhea" id="RHEA:43744"/>
        <dbReference type="Rhea" id="RHEA-COMP:10625"/>
        <dbReference type="Rhea" id="RHEA-COMP:10670"/>
        <dbReference type="ChEBI" id="CHEBI:15378"/>
        <dbReference type="ChEBI" id="CHEBI:30616"/>
        <dbReference type="ChEBI" id="CHEBI:32551"/>
        <dbReference type="ChEBI" id="CHEBI:33019"/>
        <dbReference type="ChEBI" id="CHEBI:82748"/>
        <dbReference type="ChEBI" id="CHEBI:83665"/>
        <dbReference type="ChEBI" id="CHEBI:456215"/>
        <dbReference type="EC" id="6.3.4.19"/>
    </reaction>
</comment>
<dbReference type="SMART" id="SM00977">
    <property type="entry name" value="TilS_C"/>
    <property type="match status" value="1"/>
</dbReference>
<dbReference type="Pfam" id="PF11734">
    <property type="entry name" value="TilS_C"/>
    <property type="match status" value="1"/>
</dbReference>
<dbReference type="SUPFAM" id="SSF56037">
    <property type="entry name" value="PheT/TilS domain"/>
    <property type="match status" value="1"/>
</dbReference>
<dbReference type="InterPro" id="IPR012094">
    <property type="entry name" value="tRNA_Ile_lys_synt"/>
</dbReference>
<dbReference type="NCBIfam" id="TIGR02433">
    <property type="entry name" value="lysidine_TilS_C"/>
    <property type="match status" value="1"/>
</dbReference>